<evidence type="ECO:0000313" key="2">
    <source>
        <dbReference type="EMBL" id="MBB5263997.1"/>
    </source>
</evidence>
<dbReference type="AlphaFoldDB" id="A0A7W8HA85"/>
<reference evidence="2 3" key="1">
    <citation type="submission" date="2020-08" db="EMBL/GenBank/DDBJ databases">
        <title>Genomic Encyclopedia of Type Strains, Phase IV (KMG-IV): sequencing the most valuable type-strain genomes for metagenomic binning, comparative biology and taxonomic classification.</title>
        <authorList>
            <person name="Goeker M."/>
        </authorList>
    </citation>
    <scope>NUCLEOTIDE SEQUENCE [LARGE SCALE GENOMIC DNA]</scope>
    <source>
        <strain evidence="2 3">DSM 106146</strain>
    </source>
</reference>
<accession>A0A7W8HA85</accession>
<keyword evidence="2" id="KW-0413">Isomerase</keyword>
<evidence type="ECO:0000259" key="1">
    <source>
        <dbReference type="Pfam" id="PF01261"/>
    </source>
</evidence>
<dbReference type="InterPro" id="IPR013022">
    <property type="entry name" value="Xyl_isomerase-like_TIM-brl"/>
</dbReference>
<dbReference type="RefSeq" id="WP_183772313.1">
    <property type="nucleotide sequence ID" value="NZ_JACHFW010000003.1"/>
</dbReference>
<dbReference type="GO" id="GO:0016853">
    <property type="term" value="F:isomerase activity"/>
    <property type="evidence" value="ECO:0007669"/>
    <property type="project" value="UniProtKB-KW"/>
</dbReference>
<name>A0A7W8HA85_9FIRM</name>
<dbReference type="PANTHER" id="PTHR12110">
    <property type="entry name" value="HYDROXYPYRUVATE ISOMERASE"/>
    <property type="match status" value="1"/>
</dbReference>
<comment type="caution">
    <text evidence="2">The sequence shown here is derived from an EMBL/GenBank/DDBJ whole genome shotgun (WGS) entry which is preliminary data.</text>
</comment>
<dbReference type="Gene3D" id="3.20.20.150">
    <property type="entry name" value="Divalent-metal-dependent TIM barrel enzymes"/>
    <property type="match status" value="1"/>
</dbReference>
<dbReference type="SUPFAM" id="SSF51658">
    <property type="entry name" value="Xylose isomerase-like"/>
    <property type="match status" value="1"/>
</dbReference>
<dbReference type="Pfam" id="PF01261">
    <property type="entry name" value="AP_endonuc_2"/>
    <property type="match status" value="1"/>
</dbReference>
<organism evidence="2 3">
    <name type="scientific">Catenibacillus scindens</name>
    <dbReference type="NCBI Taxonomy" id="673271"/>
    <lineage>
        <taxon>Bacteria</taxon>
        <taxon>Bacillati</taxon>
        <taxon>Bacillota</taxon>
        <taxon>Clostridia</taxon>
        <taxon>Lachnospirales</taxon>
        <taxon>Lachnospiraceae</taxon>
        <taxon>Catenibacillus</taxon>
    </lineage>
</organism>
<dbReference type="Proteomes" id="UP000543642">
    <property type="component" value="Unassembled WGS sequence"/>
</dbReference>
<proteinExistence type="predicted"/>
<dbReference type="InterPro" id="IPR036237">
    <property type="entry name" value="Xyl_isomerase-like_sf"/>
</dbReference>
<dbReference type="InterPro" id="IPR050312">
    <property type="entry name" value="IolE/XylAMocC-like"/>
</dbReference>
<gene>
    <name evidence="2" type="ORF">HNP82_001102</name>
</gene>
<protein>
    <submittedName>
        <fullName evidence="2">Sugar phosphate isomerase/epimerase</fullName>
    </submittedName>
</protein>
<feature type="domain" description="Xylose isomerase-like TIM barrel" evidence="1">
    <location>
        <begin position="123"/>
        <end position="267"/>
    </location>
</feature>
<evidence type="ECO:0000313" key="3">
    <source>
        <dbReference type="Proteomes" id="UP000543642"/>
    </source>
</evidence>
<sequence length="275" mass="31817">MKIGINVMSSIREMREDFEGTASKLKSWGCDYFEAMSDWGARQETVDHYAQFTGESYWDRENTLKRLEYLRSIGMDIKGMFVFDELLEEQAKDLGIYCRDNHIGYVVLSFLDYGAVDEIYEKISLIKKVSEVLKDYGVRLYLHNHEHDMNIVTDRDGRDKAMIDVFLEHLSPEELMLEVDTGWLIYAGIDPVAYVAEHEDRIAILHLKDIVPDFKTRDRDKIFVACGKGVTDFKALFNALSPKKRDEILYVIDQDNSQGSILDDLRDGIVYLKAL</sequence>
<dbReference type="PANTHER" id="PTHR12110:SF41">
    <property type="entry name" value="INOSOSE DEHYDRATASE"/>
    <property type="match status" value="1"/>
</dbReference>
<keyword evidence="3" id="KW-1185">Reference proteome</keyword>
<dbReference type="EMBL" id="JACHFW010000003">
    <property type="protein sequence ID" value="MBB5263997.1"/>
    <property type="molecule type" value="Genomic_DNA"/>
</dbReference>